<gene>
    <name evidence="2" type="ORF">MGAL_10B062655</name>
</gene>
<dbReference type="EMBL" id="UYJE01000780">
    <property type="protein sequence ID" value="VDH96414.1"/>
    <property type="molecule type" value="Genomic_DNA"/>
</dbReference>
<comment type="caution">
    <text evidence="2">The sequence shown here is derived from an EMBL/GenBank/DDBJ whole genome shotgun (WGS) entry which is preliminary data.</text>
</comment>
<name>A0A8B6BVC7_MYTGA</name>
<sequence>MKLLFTLCSTLLVAHTLAFRYDDYKKFIEQQSKNATFVKLFDQHVQRFKEAQMTSKVKLEFPCQPFQKPKEATHVHELTPYDIKAIGAIGDSIT</sequence>
<evidence type="ECO:0000313" key="2">
    <source>
        <dbReference type="EMBL" id="VDH96414.1"/>
    </source>
</evidence>
<feature type="signal peptide" evidence="1">
    <location>
        <begin position="1"/>
        <end position="18"/>
    </location>
</feature>
<dbReference type="OrthoDB" id="10265800at2759"/>
<feature type="chain" id="PRO_5032793285" evidence="1">
    <location>
        <begin position="19"/>
        <end position="94"/>
    </location>
</feature>
<protein>
    <submittedName>
        <fullName evidence="2">Uncharacterized protein</fullName>
    </submittedName>
</protein>
<feature type="non-terminal residue" evidence="2">
    <location>
        <position position="94"/>
    </location>
</feature>
<evidence type="ECO:0000313" key="3">
    <source>
        <dbReference type="Proteomes" id="UP000596742"/>
    </source>
</evidence>
<proteinExistence type="predicted"/>
<organism evidence="2 3">
    <name type="scientific">Mytilus galloprovincialis</name>
    <name type="common">Mediterranean mussel</name>
    <dbReference type="NCBI Taxonomy" id="29158"/>
    <lineage>
        <taxon>Eukaryota</taxon>
        <taxon>Metazoa</taxon>
        <taxon>Spiralia</taxon>
        <taxon>Lophotrochozoa</taxon>
        <taxon>Mollusca</taxon>
        <taxon>Bivalvia</taxon>
        <taxon>Autobranchia</taxon>
        <taxon>Pteriomorphia</taxon>
        <taxon>Mytilida</taxon>
        <taxon>Mytiloidea</taxon>
        <taxon>Mytilidae</taxon>
        <taxon>Mytilinae</taxon>
        <taxon>Mytilus</taxon>
    </lineage>
</organism>
<keyword evidence="1" id="KW-0732">Signal</keyword>
<accession>A0A8B6BVC7</accession>
<reference evidence="2" key="1">
    <citation type="submission" date="2018-11" db="EMBL/GenBank/DDBJ databases">
        <authorList>
            <person name="Alioto T."/>
            <person name="Alioto T."/>
        </authorList>
    </citation>
    <scope>NUCLEOTIDE SEQUENCE</scope>
</reference>
<evidence type="ECO:0000256" key="1">
    <source>
        <dbReference type="SAM" id="SignalP"/>
    </source>
</evidence>
<dbReference type="AlphaFoldDB" id="A0A8B6BVC7"/>
<keyword evidence="3" id="KW-1185">Reference proteome</keyword>
<dbReference type="Proteomes" id="UP000596742">
    <property type="component" value="Unassembled WGS sequence"/>
</dbReference>